<dbReference type="Proteomes" id="UP000238164">
    <property type="component" value="Chromosome 1"/>
</dbReference>
<evidence type="ECO:0000313" key="4">
    <source>
        <dbReference type="EMBL" id="SPD87042.1"/>
    </source>
</evidence>
<dbReference type="EMBL" id="LT985188">
    <property type="protein sequence ID" value="SPD87042.1"/>
    <property type="molecule type" value="Genomic_DNA"/>
</dbReference>
<feature type="domain" description="Transposase DDE" evidence="2">
    <location>
        <begin position="427"/>
        <end position="520"/>
    </location>
</feature>
<dbReference type="KEGG" id="mgg:MPLG2_2019"/>
<feature type="domain" description="Transposase InsH N-terminal" evidence="1">
    <location>
        <begin position="48"/>
        <end position="120"/>
    </location>
</feature>
<dbReference type="InterPro" id="IPR025668">
    <property type="entry name" value="Tnp_DDE_dom"/>
</dbReference>
<sequence>MGWNGWVVQGESSPQRDVLDVESLAGHLLAEGSVFRFLAEHRQRLFPDALFADLFPSGRGRPSIPGEVIASVIVLQSLHGLSDREAVEALTFDLRWKAACGFPIDAKGFDASSLTVWRRRLASSGRPQRIFEVVRDVIAATGAVKGRQRRALDSTILDDAVARQDTVTQLIAQVRRVGREVPGAHQVIGERCTRLAALTGQGYDSTAKPRIAWDDAQARDELVTALVNDALALLDGLDVETITAAGGKPAEAIALLALVAGQDVEPAEDSDGTDGQWRIARRVAPDRVISTVDPEARHAHKTVERRQDGFKAHVVIEPDTGLATMVELTKAAGPDNSDATVGARLVVADPTITGPVEVLGDSAYATGDMLATLDAKQWAPLVKPWPIRPAVTGGFTIDDFTHDAATRTLTCPAGISRPISGKGSVTFGAACHGCALAEQCTTAKRGRKITLHPQDLLQRQHRQRALDDGFQATYRQHRPMVERTIAWLTQGNRKVPYRGVTRNDNWLHNRAAAINLRRLLTLGLTHGPTGWALA</sequence>
<dbReference type="EMBL" id="LT985188">
    <property type="protein sequence ID" value="SPD85822.1"/>
    <property type="molecule type" value="Genomic_DNA"/>
</dbReference>
<evidence type="ECO:0000313" key="5">
    <source>
        <dbReference type="EMBL" id="SPD87049.1"/>
    </source>
</evidence>
<dbReference type="InterPro" id="IPR008490">
    <property type="entry name" value="Transposase_InsH_N"/>
</dbReference>
<gene>
    <name evidence="3" type="ORF">MPLG2_0786</name>
    <name evidence="4" type="ORF">MPLG2_2012</name>
    <name evidence="5" type="ORF">MPLG2_2019</name>
</gene>
<dbReference type="KEGG" id="mgg:MPLG2_2012"/>
<dbReference type="AlphaFoldDB" id="A0A2N9JHK4"/>
<accession>A0A2N9JHK4</accession>
<organism evidence="4 6">
    <name type="scientific">Micropruina glycogenica</name>
    <dbReference type="NCBI Taxonomy" id="75385"/>
    <lineage>
        <taxon>Bacteria</taxon>
        <taxon>Bacillati</taxon>
        <taxon>Actinomycetota</taxon>
        <taxon>Actinomycetes</taxon>
        <taxon>Propionibacteriales</taxon>
        <taxon>Nocardioidaceae</taxon>
        <taxon>Micropruina</taxon>
    </lineage>
</organism>
<reference evidence="4 6" key="1">
    <citation type="submission" date="2018-02" db="EMBL/GenBank/DDBJ databases">
        <authorList>
            <person name="Cohen D.B."/>
            <person name="Kent A.D."/>
        </authorList>
    </citation>
    <scope>NUCLEOTIDE SEQUENCE [LARGE SCALE GENOMIC DNA]</scope>
    <source>
        <strain evidence="4">1</strain>
    </source>
</reference>
<dbReference type="InterPro" id="IPR047629">
    <property type="entry name" value="IS1182_transpos"/>
</dbReference>
<dbReference type="NCBIfam" id="NF033551">
    <property type="entry name" value="transpos_IS1182"/>
    <property type="match status" value="1"/>
</dbReference>
<evidence type="ECO:0000313" key="6">
    <source>
        <dbReference type="Proteomes" id="UP000238164"/>
    </source>
</evidence>
<proteinExistence type="predicted"/>
<protein>
    <submittedName>
        <fullName evidence="4">Transposase</fullName>
    </submittedName>
</protein>
<evidence type="ECO:0000313" key="3">
    <source>
        <dbReference type="EMBL" id="SPD85822.1"/>
    </source>
</evidence>
<evidence type="ECO:0000259" key="2">
    <source>
        <dbReference type="Pfam" id="PF13751"/>
    </source>
</evidence>
<dbReference type="KEGG" id="mgg:MPLG2_0786"/>
<keyword evidence="6" id="KW-1185">Reference proteome</keyword>
<evidence type="ECO:0000259" key="1">
    <source>
        <dbReference type="Pfam" id="PF05598"/>
    </source>
</evidence>
<name>A0A2N9JHK4_9ACTN</name>
<dbReference type="PANTHER" id="PTHR35604:SF2">
    <property type="entry name" value="TRANSPOSASE INSH FOR INSERTION SEQUENCE ELEMENT IS5A-RELATED"/>
    <property type="match status" value="1"/>
</dbReference>
<dbReference type="PANTHER" id="PTHR35604">
    <property type="entry name" value="TRANSPOSASE INSH FOR INSERTION SEQUENCE ELEMENT IS5A-RELATED"/>
    <property type="match status" value="1"/>
</dbReference>
<dbReference type="EMBL" id="LT985188">
    <property type="protein sequence ID" value="SPD87049.1"/>
    <property type="molecule type" value="Genomic_DNA"/>
</dbReference>
<dbReference type="Pfam" id="PF13751">
    <property type="entry name" value="DDE_Tnp_1_6"/>
    <property type="match status" value="1"/>
</dbReference>
<dbReference type="Pfam" id="PF05598">
    <property type="entry name" value="DUF772"/>
    <property type="match status" value="1"/>
</dbReference>